<organism evidence="1 2">
    <name type="scientific">Cephalotrichum gorgonifer</name>
    <dbReference type="NCBI Taxonomy" id="2041049"/>
    <lineage>
        <taxon>Eukaryota</taxon>
        <taxon>Fungi</taxon>
        <taxon>Dikarya</taxon>
        <taxon>Ascomycota</taxon>
        <taxon>Pezizomycotina</taxon>
        <taxon>Sordariomycetes</taxon>
        <taxon>Hypocreomycetidae</taxon>
        <taxon>Microascales</taxon>
        <taxon>Microascaceae</taxon>
        <taxon>Cephalotrichum</taxon>
    </lineage>
</organism>
<evidence type="ECO:0000313" key="1">
    <source>
        <dbReference type="EMBL" id="SPO04670.1"/>
    </source>
</evidence>
<gene>
    <name evidence="1" type="ORF">DNG_07355</name>
</gene>
<evidence type="ECO:0000313" key="2">
    <source>
        <dbReference type="Proteomes" id="UP001187682"/>
    </source>
</evidence>
<dbReference type="PANTHER" id="PTHR33112">
    <property type="entry name" value="DOMAIN PROTEIN, PUTATIVE-RELATED"/>
    <property type="match status" value="1"/>
</dbReference>
<dbReference type="PANTHER" id="PTHR33112:SF9">
    <property type="entry name" value="HETEROKARYON INCOMPATIBILITY DOMAIN-CONTAINING PROTEIN"/>
    <property type="match status" value="1"/>
</dbReference>
<keyword evidence="2" id="KW-1185">Reference proteome</keyword>
<dbReference type="EMBL" id="ONZQ02000010">
    <property type="protein sequence ID" value="SPO04670.1"/>
    <property type="molecule type" value="Genomic_DNA"/>
</dbReference>
<name>A0AAE8N1L6_9PEZI</name>
<proteinExistence type="predicted"/>
<sequence>MATIYSNSSVTIAATSAKGARSGILSDSGNILADIFGKRGGPNGDKDYNVRVRTEIRHPVMQGQHRATRSTTGGDVTDPDHWPLLRRGWVFQERLLSARVLHLSHPEMIWECKEKMRCECGIMNAAENQKGSFWRKVRSLQTLDYEAGSTGGDLDNRVAEDYWADDFHRLWWSIVQTYTGLDLTYHSDRLPALAGIVKSLMSVRPGNEYVAGLWSDKLLYDLLWTTSTSSSLKGREKGSPADVQFVSPQWLVNWRNPARLSPSRPKALRRVGELGPPSWSWASRAQEQIVHSFQLPKRVGSSEIISKQTGTLCRIETIHRRYIFSDSTLGDTGSSLTLHGSLNRIVFGDHIEQPPGHNPRRLSAGRRFLHESLYPEPGNPILHDKSPNGGSSVTASQAIIVHSINGENEPSTPLGTNITVTFDSHLNYLGYHAPQIPPRDVGFYCLPVAWVKGRYPSGVMLERVGLVLQVIDLERCVFRRIGLVHENFNMPVASGDKAALDELGRLGSLWQHHNMLLSTNTPSQVITLI</sequence>
<protein>
    <recommendedName>
        <fullName evidence="3">Heterokaryon incompatibility domain-containing protein</fullName>
    </recommendedName>
</protein>
<comment type="caution">
    <text evidence="1">The sequence shown here is derived from an EMBL/GenBank/DDBJ whole genome shotgun (WGS) entry which is preliminary data.</text>
</comment>
<accession>A0AAE8N1L6</accession>
<reference evidence="1" key="1">
    <citation type="submission" date="2018-03" db="EMBL/GenBank/DDBJ databases">
        <authorList>
            <person name="Guldener U."/>
        </authorList>
    </citation>
    <scope>NUCLEOTIDE SEQUENCE</scope>
</reference>
<dbReference type="Proteomes" id="UP001187682">
    <property type="component" value="Unassembled WGS sequence"/>
</dbReference>
<dbReference type="AlphaFoldDB" id="A0AAE8N1L6"/>
<evidence type="ECO:0008006" key="3">
    <source>
        <dbReference type="Google" id="ProtNLM"/>
    </source>
</evidence>